<proteinExistence type="predicted"/>
<gene>
    <name evidence="1" type="ORF">B0I21_11522</name>
</gene>
<name>A0A4R7CUC5_9SPHI</name>
<dbReference type="InterPro" id="IPR017853">
    <property type="entry name" value="GH"/>
</dbReference>
<dbReference type="Gene3D" id="3.20.20.80">
    <property type="entry name" value="Glycosidases"/>
    <property type="match status" value="1"/>
</dbReference>
<dbReference type="SUPFAM" id="SSF51445">
    <property type="entry name" value="(Trans)glycosidases"/>
    <property type="match status" value="1"/>
</dbReference>
<sequence length="121" mass="13839">MVKELHKAGIEVILDVVYNHTAEVNHLGPTLSFKGIDNASYYRLTENPRFYMDYTGTGNILNANLPNVLQLFMDSLRYWITEMHVDAFRFDLASALAREFHGSTSSVHSLISFIKIQSSRR</sequence>
<dbReference type="AlphaFoldDB" id="A0A4R7CUC5"/>
<protein>
    <submittedName>
        <fullName evidence="1">Alpha amylase catalytic subunit</fullName>
    </submittedName>
</protein>
<reference evidence="1 2" key="1">
    <citation type="submission" date="2019-03" db="EMBL/GenBank/DDBJ databases">
        <title>Genomic Encyclopedia of Type Strains, Phase III (KMG-III): the genomes of soil and plant-associated and newly described type strains.</title>
        <authorList>
            <person name="Whitman W."/>
        </authorList>
    </citation>
    <scope>NUCLEOTIDE SEQUENCE [LARGE SCALE GENOMIC DNA]</scope>
    <source>
        <strain evidence="1 2">CGMCC 1.12801</strain>
    </source>
</reference>
<dbReference type="Proteomes" id="UP000294752">
    <property type="component" value="Unassembled WGS sequence"/>
</dbReference>
<accession>A0A4R7CUC5</accession>
<organism evidence="1 2">
    <name type="scientific">Sphingobacterium paludis</name>
    <dbReference type="NCBI Taxonomy" id="1476465"/>
    <lineage>
        <taxon>Bacteria</taxon>
        <taxon>Pseudomonadati</taxon>
        <taxon>Bacteroidota</taxon>
        <taxon>Sphingobacteriia</taxon>
        <taxon>Sphingobacteriales</taxon>
        <taxon>Sphingobacteriaceae</taxon>
        <taxon>Sphingobacterium</taxon>
    </lineage>
</organism>
<dbReference type="EMBL" id="SNZV01000015">
    <property type="protein sequence ID" value="TDS06777.1"/>
    <property type="molecule type" value="Genomic_DNA"/>
</dbReference>
<evidence type="ECO:0000313" key="2">
    <source>
        <dbReference type="Proteomes" id="UP000294752"/>
    </source>
</evidence>
<dbReference type="PANTHER" id="PTHR43002">
    <property type="entry name" value="GLYCOGEN DEBRANCHING ENZYME"/>
    <property type="match status" value="1"/>
</dbReference>
<comment type="caution">
    <text evidence="1">The sequence shown here is derived from an EMBL/GenBank/DDBJ whole genome shotgun (WGS) entry which is preliminary data.</text>
</comment>
<evidence type="ECO:0000313" key="1">
    <source>
        <dbReference type="EMBL" id="TDS06777.1"/>
    </source>
</evidence>
<keyword evidence="2" id="KW-1185">Reference proteome</keyword>